<dbReference type="GO" id="GO:0005524">
    <property type="term" value="F:ATP binding"/>
    <property type="evidence" value="ECO:0007669"/>
    <property type="project" value="UniProtKB-KW"/>
</dbReference>
<keyword evidence="2" id="KW-0547">Nucleotide-binding</keyword>
<evidence type="ECO:0000313" key="6">
    <source>
        <dbReference type="EMBL" id="ESA10532.1"/>
    </source>
</evidence>
<feature type="domain" description="Protein kinase" evidence="5">
    <location>
        <begin position="591"/>
        <end position="653"/>
    </location>
</feature>
<dbReference type="eggNOG" id="KOG0192">
    <property type="taxonomic scope" value="Eukaryota"/>
</dbReference>
<dbReference type="SUPFAM" id="SSF56112">
    <property type="entry name" value="Protein kinase-like (PK-like)"/>
    <property type="match status" value="2"/>
</dbReference>
<dbReference type="InterPro" id="IPR001245">
    <property type="entry name" value="Ser-Thr/Tyr_kinase_cat_dom"/>
</dbReference>
<keyword evidence="4" id="KW-0067">ATP-binding</keyword>
<dbReference type="PANTHER" id="PTHR44329:SF288">
    <property type="entry name" value="MITOGEN-ACTIVATED PROTEIN KINASE KINASE KINASE 20"/>
    <property type="match status" value="1"/>
</dbReference>
<proteinExistence type="predicted"/>
<dbReference type="VEuPathDB" id="FungiDB:RhiirFUN_017134"/>
<dbReference type="EMBL" id="KI286998">
    <property type="protein sequence ID" value="ESA10532.1"/>
    <property type="molecule type" value="Genomic_DNA"/>
</dbReference>
<dbReference type="InterPro" id="IPR051681">
    <property type="entry name" value="Ser/Thr_Kinases-Pseudokinases"/>
</dbReference>
<feature type="domain" description="Protein kinase" evidence="5">
    <location>
        <begin position="20"/>
        <end position="292"/>
    </location>
</feature>
<evidence type="ECO:0000256" key="3">
    <source>
        <dbReference type="ARBA" id="ARBA00022777"/>
    </source>
</evidence>
<evidence type="ECO:0000259" key="5">
    <source>
        <dbReference type="PROSITE" id="PS50011"/>
    </source>
</evidence>
<dbReference type="AlphaFoldDB" id="U9TSZ5"/>
<reference evidence="6" key="1">
    <citation type="submission" date="2013-07" db="EMBL/GenBank/DDBJ databases">
        <title>The genome of an arbuscular mycorrhizal fungus provides insights into the evolution of the oldest plant symbiosis.</title>
        <authorList>
            <consortium name="DOE Joint Genome Institute"/>
            <person name="Tisserant E."/>
            <person name="Malbreil M."/>
            <person name="Kuo A."/>
            <person name="Kohler A."/>
            <person name="Symeonidi A."/>
            <person name="Balestrini R."/>
            <person name="Charron P."/>
            <person name="Duensing N."/>
            <person name="Frei-dit-Frey N."/>
            <person name="Gianinazzi-Pearson V."/>
            <person name="Gilbert B."/>
            <person name="Handa Y."/>
            <person name="Hijri M."/>
            <person name="Kaul R."/>
            <person name="Kawaguchi M."/>
            <person name="Krajinski F."/>
            <person name="Lammers P."/>
            <person name="Lapierre D."/>
            <person name="Masclaux F.G."/>
            <person name="Murat C."/>
            <person name="Morin E."/>
            <person name="Ndikumana S."/>
            <person name="Pagni M."/>
            <person name="Petitpierre D."/>
            <person name="Requena N."/>
            <person name="Rosikiewicz P."/>
            <person name="Riley R."/>
            <person name="Saito K."/>
            <person name="San Clemente H."/>
            <person name="Shapiro H."/>
            <person name="van Tuinen D."/>
            <person name="Becard G."/>
            <person name="Bonfante P."/>
            <person name="Paszkowski U."/>
            <person name="Shachar-Hill Y."/>
            <person name="Young J.P."/>
            <person name="Sanders I.R."/>
            <person name="Henrissat B."/>
            <person name="Rensing S.A."/>
            <person name="Grigoriev I.V."/>
            <person name="Corradi N."/>
            <person name="Roux C."/>
            <person name="Martin F."/>
        </authorList>
    </citation>
    <scope>NUCLEOTIDE SEQUENCE</scope>
    <source>
        <strain evidence="6">DAOM 197198</strain>
    </source>
</reference>
<dbReference type="Pfam" id="PF07714">
    <property type="entry name" value="PK_Tyr_Ser-Thr"/>
    <property type="match status" value="1"/>
</dbReference>
<sequence length="653" mass="75786">MQEMKMKDPILLEWVPFGKLIDKTQIDTGGFSVVYNAIWYKSAVKRPNYKVALKKLNGSENMSTNYFNKIKTYWKLSSDPNFLKFYGMTRDPETKEFMMILQFADKGNLRNTLSNNFDNILWKYKIKYLHNLIHNLQNAHKKGHFHKNFHSGNILLGTTDTCDTNTSVGITDIYDTYIADFGLIGPANEQKSDDKIYGVLPYIAPEVLNGKSYTSSSDIYSFGVIMAELSSGNPPFHDRNHDLDLASNICDGLRPEFGKGTPYIYKKLAHKCMNANSNERPTAEELYRYLNLWNDVLHNDIILSCKEEKIQNMFNKKIPNISTTHEKNPDATYISREFTFNNLPNPVNSPTIISHYLKENINDMDYNTNYGVCIYCNEPYINEELWCEKCDLYPMLEGWTSGNRDIDKLIIDAIYNAINKNENSLFLEWVPFNRLTDIKQIDSSNDEYIATWIDGHSSYKKYHDGNCEKLEPESIEVALTKLKGSQNMIADYLKKIKVDWNHKPDSLRFYGITRDLKTNELMLIMAYKRCSYCNKSLNKELWCKKCDPFCILEGWTSGNHDIDRFIKDTIYNARNKNKNPTFLEWVSFDRFTNMKQIGEGGFAKVYSAIWTDGKPSYKKQDDGSWEKLESEPIKVALKKLNESQNMSAKYLNE</sequence>
<feature type="non-terminal residue" evidence="6">
    <location>
        <position position="653"/>
    </location>
</feature>
<dbReference type="HOGENOM" id="CLU_420137_0_0_1"/>
<dbReference type="Gene3D" id="3.30.200.20">
    <property type="entry name" value="Phosphorylase Kinase, domain 1"/>
    <property type="match status" value="1"/>
</dbReference>
<keyword evidence="3" id="KW-0418">Kinase</keyword>
<keyword evidence="1" id="KW-0808">Transferase</keyword>
<dbReference type="InterPro" id="IPR000719">
    <property type="entry name" value="Prot_kinase_dom"/>
</dbReference>
<dbReference type="Gene3D" id="1.10.510.10">
    <property type="entry name" value="Transferase(Phosphotransferase) domain 1"/>
    <property type="match status" value="1"/>
</dbReference>
<protein>
    <recommendedName>
        <fullName evidence="5">Protein kinase domain-containing protein</fullName>
    </recommendedName>
</protein>
<dbReference type="PANTHER" id="PTHR44329">
    <property type="entry name" value="SERINE/THREONINE-PROTEIN KINASE TNNI3K-RELATED"/>
    <property type="match status" value="1"/>
</dbReference>
<name>U9TSZ5_RHIID</name>
<organism evidence="6">
    <name type="scientific">Rhizophagus irregularis (strain DAOM 181602 / DAOM 197198 / MUCL 43194)</name>
    <name type="common">Arbuscular mycorrhizal fungus</name>
    <name type="synonym">Glomus intraradices</name>
    <dbReference type="NCBI Taxonomy" id="747089"/>
    <lineage>
        <taxon>Eukaryota</taxon>
        <taxon>Fungi</taxon>
        <taxon>Fungi incertae sedis</taxon>
        <taxon>Mucoromycota</taxon>
        <taxon>Glomeromycotina</taxon>
        <taxon>Glomeromycetes</taxon>
        <taxon>Glomerales</taxon>
        <taxon>Glomeraceae</taxon>
        <taxon>Rhizophagus</taxon>
    </lineage>
</organism>
<evidence type="ECO:0000256" key="4">
    <source>
        <dbReference type="ARBA" id="ARBA00022840"/>
    </source>
</evidence>
<gene>
    <name evidence="6" type="ORF">GLOINDRAFT_29340</name>
</gene>
<dbReference type="InterPro" id="IPR011009">
    <property type="entry name" value="Kinase-like_dom_sf"/>
</dbReference>
<evidence type="ECO:0000256" key="1">
    <source>
        <dbReference type="ARBA" id="ARBA00022679"/>
    </source>
</evidence>
<dbReference type="PROSITE" id="PS50011">
    <property type="entry name" value="PROTEIN_KINASE_DOM"/>
    <property type="match status" value="2"/>
</dbReference>
<evidence type="ECO:0000256" key="2">
    <source>
        <dbReference type="ARBA" id="ARBA00022741"/>
    </source>
</evidence>
<accession>U9TSZ5</accession>
<dbReference type="GO" id="GO:0004674">
    <property type="term" value="F:protein serine/threonine kinase activity"/>
    <property type="evidence" value="ECO:0007669"/>
    <property type="project" value="TreeGrafter"/>
</dbReference>